<keyword evidence="2" id="KW-1185">Reference proteome</keyword>
<protein>
    <submittedName>
        <fullName evidence="1">Uncharacterized protein</fullName>
    </submittedName>
</protein>
<sequence>MFLEGNLISRIGRRELLRVLGSSTLAAPRDPKHASFCSAVRRSDTFTRPIRADTHPPSFQLGSAGPVISVEIAHAHKHPLQSQ</sequence>
<organism evidence="1 2">
    <name type="scientific">Synaphobranchus kaupii</name>
    <name type="common">Kaup's arrowtooth eel</name>
    <dbReference type="NCBI Taxonomy" id="118154"/>
    <lineage>
        <taxon>Eukaryota</taxon>
        <taxon>Metazoa</taxon>
        <taxon>Chordata</taxon>
        <taxon>Craniata</taxon>
        <taxon>Vertebrata</taxon>
        <taxon>Euteleostomi</taxon>
        <taxon>Actinopterygii</taxon>
        <taxon>Neopterygii</taxon>
        <taxon>Teleostei</taxon>
        <taxon>Anguilliformes</taxon>
        <taxon>Synaphobranchidae</taxon>
        <taxon>Synaphobranchus</taxon>
    </lineage>
</organism>
<dbReference type="Proteomes" id="UP001152622">
    <property type="component" value="Chromosome 4"/>
</dbReference>
<dbReference type="OrthoDB" id="66369at2759"/>
<dbReference type="EMBL" id="JAINUF010000004">
    <property type="protein sequence ID" value="KAJ8365727.1"/>
    <property type="molecule type" value="Genomic_DNA"/>
</dbReference>
<reference evidence="1" key="1">
    <citation type="journal article" date="2023" name="Science">
        <title>Genome structures resolve the early diversification of teleost fishes.</title>
        <authorList>
            <person name="Parey E."/>
            <person name="Louis A."/>
            <person name="Montfort J."/>
            <person name="Bouchez O."/>
            <person name="Roques C."/>
            <person name="Iampietro C."/>
            <person name="Lluch J."/>
            <person name="Castinel A."/>
            <person name="Donnadieu C."/>
            <person name="Desvignes T."/>
            <person name="Floi Bucao C."/>
            <person name="Jouanno E."/>
            <person name="Wen M."/>
            <person name="Mejri S."/>
            <person name="Dirks R."/>
            <person name="Jansen H."/>
            <person name="Henkel C."/>
            <person name="Chen W.J."/>
            <person name="Zahm M."/>
            <person name="Cabau C."/>
            <person name="Klopp C."/>
            <person name="Thompson A.W."/>
            <person name="Robinson-Rechavi M."/>
            <person name="Braasch I."/>
            <person name="Lecointre G."/>
            <person name="Bobe J."/>
            <person name="Postlethwait J.H."/>
            <person name="Berthelot C."/>
            <person name="Roest Crollius H."/>
            <person name="Guiguen Y."/>
        </authorList>
    </citation>
    <scope>NUCLEOTIDE SEQUENCE</scope>
    <source>
        <strain evidence="1">WJC10195</strain>
    </source>
</reference>
<name>A0A9Q1FU45_SYNKA</name>
<accession>A0A9Q1FU45</accession>
<proteinExistence type="predicted"/>
<evidence type="ECO:0000313" key="1">
    <source>
        <dbReference type="EMBL" id="KAJ8365727.1"/>
    </source>
</evidence>
<dbReference type="AlphaFoldDB" id="A0A9Q1FU45"/>
<comment type="caution">
    <text evidence="1">The sequence shown here is derived from an EMBL/GenBank/DDBJ whole genome shotgun (WGS) entry which is preliminary data.</text>
</comment>
<evidence type="ECO:0000313" key="2">
    <source>
        <dbReference type="Proteomes" id="UP001152622"/>
    </source>
</evidence>
<gene>
    <name evidence="1" type="ORF">SKAU_G00145580</name>
</gene>